<evidence type="ECO:0000256" key="1">
    <source>
        <dbReference type="SAM" id="MobiDB-lite"/>
    </source>
</evidence>
<feature type="compositionally biased region" description="Polar residues" evidence="1">
    <location>
        <begin position="58"/>
        <end position="67"/>
    </location>
</feature>
<proteinExistence type="predicted"/>
<feature type="compositionally biased region" description="Polar residues" evidence="1">
    <location>
        <begin position="31"/>
        <end position="48"/>
    </location>
</feature>
<sequence>MDEFSSSQVRPLGSQHVPSLPPLHSSSQSSDVALQPSNVDSFGYQWSQHVPPPPLPPSTRSYGSQYVPQPLPTPSQFSGVVLQPLIVGSGPQHVPPPPPLPTYSQSSDVALQPSNVGSVGDQGSQHVPPPPHLPPPTLPTSSQDSGVMLVILFVFVGLIVSPVSNALPPNPPQNSSADEQANLKHPAIIACLCSNWTGATIRTPIVQRIRSRDSSKRRFFERVWHIKLLHKELQA</sequence>
<accession>A0A915CXM3</accession>
<feature type="compositionally biased region" description="Polar residues" evidence="1">
    <location>
        <begin position="102"/>
        <end position="125"/>
    </location>
</feature>
<evidence type="ECO:0000313" key="3">
    <source>
        <dbReference type="WBParaSite" id="jg13388"/>
    </source>
</evidence>
<dbReference type="AlphaFoldDB" id="A0A915CXM3"/>
<organism evidence="2 3">
    <name type="scientific">Ditylenchus dipsaci</name>
    <dbReference type="NCBI Taxonomy" id="166011"/>
    <lineage>
        <taxon>Eukaryota</taxon>
        <taxon>Metazoa</taxon>
        <taxon>Ecdysozoa</taxon>
        <taxon>Nematoda</taxon>
        <taxon>Chromadorea</taxon>
        <taxon>Rhabditida</taxon>
        <taxon>Tylenchina</taxon>
        <taxon>Tylenchomorpha</taxon>
        <taxon>Sphaerularioidea</taxon>
        <taxon>Anguinidae</taxon>
        <taxon>Anguininae</taxon>
        <taxon>Ditylenchus</taxon>
    </lineage>
</organism>
<protein>
    <submittedName>
        <fullName evidence="3">Uncharacterized protein</fullName>
    </submittedName>
</protein>
<feature type="compositionally biased region" description="Pro residues" evidence="1">
    <location>
        <begin position="127"/>
        <end position="138"/>
    </location>
</feature>
<feature type="region of interest" description="Disordered" evidence="1">
    <location>
        <begin position="88"/>
        <end position="141"/>
    </location>
</feature>
<feature type="region of interest" description="Disordered" evidence="1">
    <location>
        <begin position="1"/>
        <end position="70"/>
    </location>
</feature>
<feature type="compositionally biased region" description="Low complexity" evidence="1">
    <location>
        <begin position="14"/>
        <end position="30"/>
    </location>
</feature>
<dbReference type="WBParaSite" id="jg13388">
    <property type="protein sequence ID" value="jg13388"/>
    <property type="gene ID" value="jg13388"/>
</dbReference>
<dbReference type="Proteomes" id="UP000887574">
    <property type="component" value="Unplaced"/>
</dbReference>
<name>A0A915CXM3_9BILA</name>
<evidence type="ECO:0000313" key="2">
    <source>
        <dbReference type="Proteomes" id="UP000887574"/>
    </source>
</evidence>
<reference evidence="3" key="1">
    <citation type="submission" date="2022-11" db="UniProtKB">
        <authorList>
            <consortium name="WormBaseParasite"/>
        </authorList>
    </citation>
    <scope>IDENTIFICATION</scope>
</reference>
<keyword evidence="2" id="KW-1185">Reference proteome</keyword>